<dbReference type="Gene3D" id="3.20.20.150">
    <property type="entry name" value="Divalent-metal-dependent TIM barrel enzymes"/>
    <property type="match status" value="1"/>
</dbReference>
<sequence>MKFSACIEMLFVKESDSHAERIALARKAGLKTIEFWGWINKDIAAIAQALKDNDIKLAAMIAEPMLDLTKPENRTAYLDAITNSVKTAQRLGANTLIAQAGNRDASRSFHDQRSCLVSTLTAVGRQLEGSGVKLALEPLNTRYDHSGYFLSSTVEALDIIDEVNSPNIGLLYDLYHSMVMDEHPATVIGNRVDRILHIHIADHPGRNEPGSGILDLKTSIDWLTSNGYTGHIGLEYKPTGSTFNALEKTYNKLK</sequence>
<keyword evidence="1 2" id="KW-0413">Isomerase</keyword>
<evidence type="ECO:0000256" key="1">
    <source>
        <dbReference type="ARBA" id="ARBA00023235"/>
    </source>
</evidence>
<dbReference type="InterPro" id="IPR036237">
    <property type="entry name" value="Xyl_isomerase-like_sf"/>
</dbReference>
<dbReference type="SUPFAM" id="SSF51658">
    <property type="entry name" value="Xylose isomerase-like"/>
    <property type="match status" value="1"/>
</dbReference>
<reference key="1">
    <citation type="submission" date="2017-08" db="EMBL/GenBank/DDBJ databases">
        <title>A dynamic microbial community with high functional redundancy inhabits the cold, oxic subseafloor aquifer.</title>
        <authorList>
            <person name="Tully B.J."/>
            <person name="Wheat C.G."/>
            <person name="Glazer B.T."/>
            <person name="Huber J.A."/>
        </authorList>
    </citation>
    <scope>NUCLEOTIDE SEQUENCE [LARGE SCALE GENOMIC DNA]</scope>
</reference>
<dbReference type="Pfam" id="PF01261">
    <property type="entry name" value="AP_endonuc_2"/>
    <property type="match status" value="1"/>
</dbReference>
<feature type="domain" description="Xylose isomerase-like TIM barrel" evidence="4">
    <location>
        <begin position="22"/>
        <end position="238"/>
    </location>
</feature>
<feature type="active site" description="Proton donor/acceptor" evidence="3">
    <location>
        <position position="235"/>
    </location>
</feature>
<organism evidence="5">
    <name type="scientific">OCS116 cluster bacterium</name>
    <dbReference type="NCBI Taxonomy" id="2030921"/>
    <lineage>
        <taxon>Bacteria</taxon>
        <taxon>Pseudomonadati</taxon>
        <taxon>Pseudomonadota</taxon>
        <taxon>Alphaproteobacteria</taxon>
        <taxon>OCS116 cluster</taxon>
    </lineage>
</organism>
<proteinExistence type="inferred from homology"/>
<keyword evidence="5" id="KW-0670">Pyruvate</keyword>
<evidence type="ECO:0000256" key="2">
    <source>
        <dbReference type="PIRNR" id="PIRNR006241"/>
    </source>
</evidence>
<dbReference type="PIRSF" id="PIRSF006241">
    <property type="entry name" value="HyI"/>
    <property type="match status" value="1"/>
</dbReference>
<comment type="similarity">
    <text evidence="2">Belongs to the hyi family.</text>
</comment>
<dbReference type="PANTHER" id="PTHR43489">
    <property type="entry name" value="ISOMERASE"/>
    <property type="match status" value="1"/>
</dbReference>
<reference evidence="5" key="2">
    <citation type="journal article" date="2018" name="ISME J.">
        <title>A dynamic microbial community with high functional redundancy inhabits the cold, oxic subseafloor aquifer.</title>
        <authorList>
            <person name="Tully B.J."/>
            <person name="Wheat C.G."/>
            <person name="Glazer B.T."/>
            <person name="Huber J.A."/>
        </authorList>
    </citation>
    <scope>NUCLEOTIDE SEQUENCE</scope>
    <source>
        <strain evidence="5">NORP83</strain>
    </source>
</reference>
<comment type="caution">
    <text evidence="5">The sequence shown here is derived from an EMBL/GenBank/DDBJ whole genome shotgun (WGS) entry which is preliminary data.</text>
</comment>
<dbReference type="InterPro" id="IPR013022">
    <property type="entry name" value="Xyl_isomerase-like_TIM-brl"/>
</dbReference>
<evidence type="ECO:0000259" key="4">
    <source>
        <dbReference type="Pfam" id="PF01261"/>
    </source>
</evidence>
<dbReference type="InterPro" id="IPR026040">
    <property type="entry name" value="HyI-like"/>
</dbReference>
<accession>A0A2A4Z5U2</accession>
<name>A0A2A4Z5U2_9PROT</name>
<protein>
    <submittedName>
        <fullName evidence="5">Hydroxypyruvate isomerase</fullName>
    </submittedName>
</protein>
<gene>
    <name evidence="5" type="ORF">COB13_04575</name>
</gene>
<dbReference type="GO" id="GO:0016853">
    <property type="term" value="F:isomerase activity"/>
    <property type="evidence" value="ECO:0007669"/>
    <property type="project" value="UniProtKB-KW"/>
</dbReference>
<feature type="active site" description="Proton donor/acceptor" evidence="3">
    <location>
        <position position="137"/>
    </location>
</feature>
<dbReference type="AlphaFoldDB" id="A0A2A4Z5U2"/>
<dbReference type="EMBL" id="NVUS01000004">
    <property type="protein sequence ID" value="PCJ02474.1"/>
    <property type="molecule type" value="Genomic_DNA"/>
</dbReference>
<dbReference type="InterPro" id="IPR050417">
    <property type="entry name" value="Sugar_Epim/Isomerase"/>
</dbReference>
<evidence type="ECO:0000313" key="5">
    <source>
        <dbReference type="EMBL" id="PCJ02474.1"/>
    </source>
</evidence>
<evidence type="ECO:0000256" key="3">
    <source>
        <dbReference type="PIRSR" id="PIRSR006241-50"/>
    </source>
</evidence>